<keyword evidence="3" id="KW-1015">Disulfide bond</keyword>
<protein>
    <recommendedName>
        <fullName evidence="5">Phenoloxidase-activating factor 2</fullName>
    </recommendedName>
    <alternativeName>
        <fullName evidence="6">Prophenoloxidase-activating factor II</fullName>
    </alternativeName>
</protein>
<dbReference type="InterPro" id="IPR043504">
    <property type="entry name" value="Peptidase_S1_PA_chymotrypsin"/>
</dbReference>
<dbReference type="FunFam" id="2.40.10.10:FF:000038">
    <property type="entry name" value="Serine protease"/>
    <property type="match status" value="1"/>
</dbReference>
<dbReference type="PROSITE" id="PS50240">
    <property type="entry name" value="TRYPSIN_DOM"/>
    <property type="match status" value="1"/>
</dbReference>
<organism evidence="9 10">
    <name type="scientific">Zophobas morio</name>
    <dbReference type="NCBI Taxonomy" id="2755281"/>
    <lineage>
        <taxon>Eukaryota</taxon>
        <taxon>Metazoa</taxon>
        <taxon>Ecdysozoa</taxon>
        <taxon>Arthropoda</taxon>
        <taxon>Hexapoda</taxon>
        <taxon>Insecta</taxon>
        <taxon>Pterygota</taxon>
        <taxon>Neoptera</taxon>
        <taxon>Endopterygota</taxon>
        <taxon>Coleoptera</taxon>
        <taxon>Polyphaga</taxon>
        <taxon>Cucujiformia</taxon>
        <taxon>Tenebrionidae</taxon>
        <taxon>Zophobas</taxon>
    </lineage>
</organism>
<dbReference type="CDD" id="cd00190">
    <property type="entry name" value="Tryp_SPc"/>
    <property type="match status" value="1"/>
</dbReference>
<dbReference type="Proteomes" id="UP001168821">
    <property type="component" value="Unassembled WGS sequence"/>
</dbReference>
<dbReference type="AlphaFoldDB" id="A0AA38M2P7"/>
<keyword evidence="7" id="KW-0732">Signal</keyword>
<proteinExistence type="inferred from homology"/>
<comment type="similarity">
    <text evidence="4">Belongs to the peptidase S1 family. CLIP subfamily.</text>
</comment>
<dbReference type="Pfam" id="PF18322">
    <property type="entry name" value="CLIP_1"/>
    <property type="match status" value="1"/>
</dbReference>
<keyword evidence="2" id="KW-0964">Secreted</keyword>
<evidence type="ECO:0000256" key="1">
    <source>
        <dbReference type="ARBA" id="ARBA00004613"/>
    </source>
</evidence>
<comment type="caution">
    <text evidence="9">The sequence shown here is derived from an EMBL/GenBank/DDBJ whole genome shotgun (WGS) entry which is preliminary data.</text>
</comment>
<evidence type="ECO:0000259" key="8">
    <source>
        <dbReference type="PROSITE" id="PS50240"/>
    </source>
</evidence>
<evidence type="ECO:0000313" key="9">
    <source>
        <dbReference type="EMBL" id="KAJ3640689.1"/>
    </source>
</evidence>
<feature type="signal peptide" evidence="7">
    <location>
        <begin position="1"/>
        <end position="16"/>
    </location>
</feature>
<evidence type="ECO:0000256" key="7">
    <source>
        <dbReference type="SAM" id="SignalP"/>
    </source>
</evidence>
<dbReference type="GO" id="GO:0006508">
    <property type="term" value="P:proteolysis"/>
    <property type="evidence" value="ECO:0007669"/>
    <property type="project" value="InterPro"/>
</dbReference>
<evidence type="ECO:0000256" key="4">
    <source>
        <dbReference type="ARBA" id="ARBA00024195"/>
    </source>
</evidence>
<evidence type="ECO:0000256" key="6">
    <source>
        <dbReference type="ARBA" id="ARBA00076468"/>
    </source>
</evidence>
<dbReference type="Gene3D" id="2.40.10.10">
    <property type="entry name" value="Trypsin-like serine proteases"/>
    <property type="match status" value="1"/>
</dbReference>
<name>A0AA38M2P7_9CUCU</name>
<keyword evidence="10" id="KW-1185">Reference proteome</keyword>
<feature type="chain" id="PRO_5041225024" description="Phenoloxidase-activating factor 2" evidence="7">
    <location>
        <begin position="17"/>
        <end position="356"/>
    </location>
</feature>
<dbReference type="InterPro" id="IPR001314">
    <property type="entry name" value="Peptidase_S1A"/>
</dbReference>
<evidence type="ECO:0000313" key="10">
    <source>
        <dbReference type="Proteomes" id="UP001168821"/>
    </source>
</evidence>
<feature type="domain" description="Peptidase S1" evidence="8">
    <location>
        <begin position="97"/>
        <end position="345"/>
    </location>
</feature>
<dbReference type="SUPFAM" id="SSF50494">
    <property type="entry name" value="Trypsin-like serine proteases"/>
    <property type="match status" value="1"/>
</dbReference>
<dbReference type="InterPro" id="IPR041515">
    <property type="entry name" value="PPAF-2-like_Clip"/>
</dbReference>
<dbReference type="GO" id="GO:0005576">
    <property type="term" value="C:extracellular region"/>
    <property type="evidence" value="ECO:0007669"/>
    <property type="project" value="UniProtKB-SubCell"/>
</dbReference>
<accession>A0AA38M2P7</accession>
<reference evidence="9" key="1">
    <citation type="journal article" date="2023" name="G3 (Bethesda)">
        <title>Whole genome assemblies of Zophobas morio and Tenebrio molitor.</title>
        <authorList>
            <person name="Kaur S."/>
            <person name="Stinson S.A."/>
            <person name="diCenzo G.C."/>
        </authorList>
    </citation>
    <scope>NUCLEOTIDE SEQUENCE</scope>
    <source>
        <strain evidence="9">QUZm001</strain>
    </source>
</reference>
<dbReference type="Pfam" id="PF00089">
    <property type="entry name" value="Trypsin"/>
    <property type="match status" value="1"/>
</dbReference>
<dbReference type="InterPro" id="IPR009003">
    <property type="entry name" value="Peptidase_S1_PA"/>
</dbReference>
<dbReference type="SMART" id="SM00020">
    <property type="entry name" value="Tryp_SPc"/>
    <property type="match status" value="1"/>
</dbReference>
<gene>
    <name evidence="9" type="ORF">Zmor_027235</name>
</gene>
<evidence type="ECO:0000256" key="5">
    <source>
        <dbReference type="ARBA" id="ARBA00068096"/>
    </source>
</evidence>
<dbReference type="PRINTS" id="PR00722">
    <property type="entry name" value="CHYMOTRYPSIN"/>
</dbReference>
<dbReference type="EMBL" id="JALNTZ010000009">
    <property type="protein sequence ID" value="KAJ3640689.1"/>
    <property type="molecule type" value="Genomic_DNA"/>
</dbReference>
<dbReference type="InterPro" id="IPR051487">
    <property type="entry name" value="Ser/Thr_Proteases_Immune/Dev"/>
</dbReference>
<dbReference type="GO" id="GO:0004252">
    <property type="term" value="F:serine-type endopeptidase activity"/>
    <property type="evidence" value="ECO:0007669"/>
    <property type="project" value="InterPro"/>
</dbReference>
<dbReference type="InterPro" id="IPR001254">
    <property type="entry name" value="Trypsin_dom"/>
</dbReference>
<sequence length="356" mass="39746">MLFLTLVFLLPSLTFSRYHRFQYYPRSIQCHCVAPTLCSDDDVEMNGYGLLNPRVGKQRCPNPTDVCCDKPSDSPQSNPHEELPPCGYSTTKLNSRIVSKTTASFGELPWNLIIQEIAKDEGNIYKCGAALIHPKVATTVAHCVFAYSEQPEKLLVRAGEWNVDSEDEPLPLQEKNVEEILINESYNPRTLQNDIALVVLAENFELRDNVRVVCLSTPYDMIVENGCVASGWGKDAHDSGKYSPILKKVQVPIVSREYCLRMLRGTKLGPRFQLHKSFICAGGQKGKDSCKGDGGSPLICPLLENQERFVQIGIVSWGVGCGNEGVPGIYVNVPYHLDWIEGELNERELDTAYFTI</sequence>
<evidence type="ECO:0000256" key="2">
    <source>
        <dbReference type="ARBA" id="ARBA00022525"/>
    </source>
</evidence>
<dbReference type="PANTHER" id="PTHR24256">
    <property type="entry name" value="TRYPTASE-RELATED"/>
    <property type="match status" value="1"/>
</dbReference>
<evidence type="ECO:0000256" key="3">
    <source>
        <dbReference type="ARBA" id="ARBA00023157"/>
    </source>
</evidence>
<comment type="subcellular location">
    <subcellularLocation>
        <location evidence="1">Secreted</location>
    </subcellularLocation>
</comment>